<feature type="domain" description="GP-PDE" evidence="1">
    <location>
        <begin position="10"/>
        <end position="233"/>
    </location>
</feature>
<organism evidence="2 3">
    <name type="scientific">Antarctobacter heliothermus</name>
    <dbReference type="NCBI Taxonomy" id="74033"/>
    <lineage>
        <taxon>Bacteria</taxon>
        <taxon>Pseudomonadati</taxon>
        <taxon>Pseudomonadota</taxon>
        <taxon>Alphaproteobacteria</taxon>
        <taxon>Rhodobacterales</taxon>
        <taxon>Roseobacteraceae</taxon>
        <taxon>Antarctobacter</taxon>
    </lineage>
</organism>
<dbReference type="Pfam" id="PF03009">
    <property type="entry name" value="GDPD"/>
    <property type="match status" value="2"/>
</dbReference>
<dbReference type="GO" id="GO:0008889">
    <property type="term" value="F:glycerophosphodiester phosphodiesterase activity"/>
    <property type="evidence" value="ECO:0007669"/>
    <property type="project" value="UniProtKB-EC"/>
</dbReference>
<dbReference type="CDD" id="cd08566">
    <property type="entry name" value="GDPD_AtGDE_like"/>
    <property type="match status" value="1"/>
</dbReference>
<dbReference type="RefSeq" id="WP_094037443.1">
    <property type="nucleotide sequence ID" value="NZ_CP022541.1"/>
</dbReference>
<evidence type="ECO:0000259" key="1">
    <source>
        <dbReference type="PROSITE" id="PS51704"/>
    </source>
</evidence>
<keyword evidence="2" id="KW-0378">Hydrolase</keyword>
<dbReference type="InterPro" id="IPR030395">
    <property type="entry name" value="GP_PDE_dom"/>
</dbReference>
<proteinExistence type="predicted"/>
<dbReference type="Gene3D" id="3.20.20.190">
    <property type="entry name" value="Phosphatidylinositol (PI) phosphodiesterase"/>
    <property type="match status" value="2"/>
</dbReference>
<dbReference type="EC" id="3.1.4.46" evidence="2"/>
<dbReference type="KEGG" id="aht:ANTHELSMS3_04957"/>
<dbReference type="PROSITE" id="PS51704">
    <property type="entry name" value="GP_PDE"/>
    <property type="match status" value="2"/>
</dbReference>
<feature type="domain" description="GP-PDE" evidence="1">
    <location>
        <begin position="240"/>
        <end position="468"/>
    </location>
</feature>
<keyword evidence="3" id="KW-1185">Reference proteome</keyword>
<dbReference type="PANTHER" id="PTHR46211">
    <property type="entry name" value="GLYCEROPHOSPHORYL DIESTER PHOSPHODIESTERASE"/>
    <property type="match status" value="1"/>
</dbReference>
<name>A0A222EAW9_9RHOB</name>
<dbReference type="OrthoDB" id="1854250at2"/>
<gene>
    <name evidence="2" type="ORF">ANTHELSMS3_04957</name>
</gene>
<dbReference type="AlphaFoldDB" id="A0A222EAW9"/>
<dbReference type="PANTHER" id="PTHR46211:SF14">
    <property type="entry name" value="GLYCEROPHOSPHODIESTER PHOSPHODIESTERASE"/>
    <property type="match status" value="1"/>
</dbReference>
<keyword evidence="2" id="KW-0614">Plasmid</keyword>
<dbReference type="Proteomes" id="UP000203589">
    <property type="component" value="Plasmid pSMS3-1"/>
</dbReference>
<dbReference type="InterPro" id="IPR017946">
    <property type="entry name" value="PLC-like_Pdiesterase_TIM-brl"/>
</dbReference>
<dbReference type="CDD" id="cd08556">
    <property type="entry name" value="GDPD"/>
    <property type="match status" value="1"/>
</dbReference>
<evidence type="ECO:0000313" key="2">
    <source>
        <dbReference type="EMBL" id="ASP23345.1"/>
    </source>
</evidence>
<protein>
    <submittedName>
        <fullName evidence="2">Glycerophosphoryl diester phosphodiesterase</fullName>
        <ecNumber evidence="2">3.1.4.46</ecNumber>
    </submittedName>
</protein>
<dbReference type="GO" id="GO:0006629">
    <property type="term" value="P:lipid metabolic process"/>
    <property type="evidence" value="ECO:0007669"/>
    <property type="project" value="InterPro"/>
</dbReference>
<sequence>MTDWLSPARPYSIAHRGASAYAPDCSLEAYEKAARLGADFWEVDIRSAACGTLITYHDAAFPDGQRLADLTAAQIAQQASAQNLPALPFSEILALAVEKDAGIYADIKDSAATLPVLDALKAHGINRAILGAFDPAAAQMLIDADCPYPRSVLVPLGADPFVHAAGADIIHLCWEKMDRPQDALTPDFFARAAANDQQVVLWHEEDPARMAVLRDLPVLGICSDRPELVHPFRPPANWPVEVTCHRGACEFAPENTAPAAHCAFAAGFTRVEIDLQQTADNQLVVFHDDELGRCTNGRGAAAWHTLEMLQTLDAGRHANPFFTGEPIPTFAQILDITLQYNGQLYVELKHAEADRVVAEVRAHKMMDHCLFWAYDLHRLRQLRLIAPEARLIVRRQDVPSLEAVQELGPEVIEFVHSDDLADLARCRDLGLRSMFAYMGRDRSKFASIIDARPDIVNLHFPFLFRDMLSETMVVNG</sequence>
<dbReference type="EMBL" id="CP022541">
    <property type="protein sequence ID" value="ASP23345.1"/>
    <property type="molecule type" value="Genomic_DNA"/>
</dbReference>
<dbReference type="SUPFAM" id="SSF51695">
    <property type="entry name" value="PLC-like phosphodiesterases"/>
    <property type="match status" value="2"/>
</dbReference>
<geneLocation type="plasmid" evidence="3">
    <name>psms3-1</name>
</geneLocation>
<evidence type="ECO:0000313" key="3">
    <source>
        <dbReference type="Proteomes" id="UP000203589"/>
    </source>
</evidence>
<reference evidence="2 3" key="1">
    <citation type="submission" date="2017-07" db="EMBL/GenBank/DDBJ databases">
        <title>Genome Sequence of Antarctobacter heliothermus Strain SMS3 Isolated from a culture of the Diatom Skeletonema marinoi.</title>
        <authorList>
            <person name="Topel M."/>
            <person name="Pinder M.I.M."/>
            <person name="Johansson O.N."/>
            <person name="Kourtchenko O."/>
            <person name="Godhe A."/>
            <person name="Clarke A.K."/>
        </authorList>
    </citation>
    <scope>NUCLEOTIDE SEQUENCE [LARGE SCALE GENOMIC DNA]</scope>
    <source>
        <strain evidence="2 3">SMS3</strain>
        <plasmid evidence="3">Plasmid psms3-1</plasmid>
    </source>
</reference>
<accession>A0A222EAW9</accession>